<gene>
    <name evidence="3" type="ORF">ASPCAL07933</name>
</gene>
<evidence type="ECO:0000256" key="1">
    <source>
        <dbReference type="ARBA" id="ARBA00022857"/>
    </source>
</evidence>
<dbReference type="OrthoDB" id="9974981at2759"/>
<protein>
    <submittedName>
        <fullName evidence="3">Uncharacterized protein</fullName>
    </submittedName>
</protein>
<dbReference type="Proteomes" id="UP000054771">
    <property type="component" value="Unassembled WGS sequence"/>
</dbReference>
<evidence type="ECO:0000313" key="4">
    <source>
        <dbReference type="Proteomes" id="UP000054771"/>
    </source>
</evidence>
<dbReference type="AlphaFoldDB" id="A0A0U5GR97"/>
<dbReference type="PANTHER" id="PTHR47706:SF1">
    <property type="entry name" value="CIPA-LIKE, PUTATIVE (AFU_ORTHOLOGUE AFUA_1G12460)-RELATED"/>
    <property type="match status" value="1"/>
</dbReference>
<evidence type="ECO:0000256" key="2">
    <source>
        <dbReference type="ARBA" id="ARBA00023002"/>
    </source>
</evidence>
<proteinExistence type="predicted"/>
<dbReference type="InterPro" id="IPR051609">
    <property type="entry name" value="NmrA/Isoflavone_reductase-like"/>
</dbReference>
<dbReference type="EMBL" id="CDMC01000006">
    <property type="protein sequence ID" value="CEN61271.1"/>
    <property type="molecule type" value="Genomic_DNA"/>
</dbReference>
<reference evidence="4" key="1">
    <citation type="journal article" date="2016" name="Genome Announc.">
        <title>Draft genome sequences of fungus Aspergillus calidoustus.</title>
        <authorList>
            <person name="Horn F."/>
            <person name="Linde J."/>
            <person name="Mattern D.J."/>
            <person name="Walther G."/>
            <person name="Guthke R."/>
            <person name="Scherlach K."/>
            <person name="Martin K."/>
            <person name="Brakhage A.A."/>
            <person name="Petzke L."/>
            <person name="Valiante V."/>
        </authorList>
    </citation>
    <scope>NUCLEOTIDE SEQUENCE [LARGE SCALE GENOMIC DNA]</scope>
    <source>
        <strain evidence="4">SF006504</strain>
    </source>
</reference>
<dbReference type="InterPro" id="IPR036291">
    <property type="entry name" value="NAD(P)-bd_dom_sf"/>
</dbReference>
<dbReference type="PANTHER" id="PTHR47706">
    <property type="entry name" value="NMRA-LIKE FAMILY PROTEIN"/>
    <property type="match status" value="1"/>
</dbReference>
<dbReference type="STRING" id="454130.A0A0U5GR97"/>
<evidence type="ECO:0000313" key="3">
    <source>
        <dbReference type="EMBL" id="CEN61271.1"/>
    </source>
</evidence>
<dbReference type="Gene3D" id="3.40.50.720">
    <property type="entry name" value="NAD(P)-binding Rossmann-like Domain"/>
    <property type="match status" value="1"/>
</dbReference>
<keyword evidence="2" id="KW-0560">Oxidoreductase</keyword>
<keyword evidence="1" id="KW-0521">NADP</keyword>
<accession>A0A0U5GR97</accession>
<name>A0A0U5GR97_ASPCI</name>
<keyword evidence="4" id="KW-1185">Reference proteome</keyword>
<sequence length="148" mass="16418">MRLLTPRIVMIPKGLADYLMHALQSEFTDTSRPNSALPIFQRKTEIAKYRAERLKGSSLTWTAVACGAFLEAIKDGFFGINPQTKRIKWYGDNGHVVAPFSTLEAVGKATAQVLLHPEETANRVVYISSIDINQKRLAELAKEAVGDD</sequence>
<dbReference type="GO" id="GO:0016491">
    <property type="term" value="F:oxidoreductase activity"/>
    <property type="evidence" value="ECO:0007669"/>
    <property type="project" value="UniProtKB-KW"/>
</dbReference>
<dbReference type="SUPFAM" id="SSF51735">
    <property type="entry name" value="NAD(P)-binding Rossmann-fold domains"/>
    <property type="match status" value="1"/>
</dbReference>
<organism evidence="3 4">
    <name type="scientific">Aspergillus calidoustus</name>
    <dbReference type="NCBI Taxonomy" id="454130"/>
    <lineage>
        <taxon>Eukaryota</taxon>
        <taxon>Fungi</taxon>
        <taxon>Dikarya</taxon>
        <taxon>Ascomycota</taxon>
        <taxon>Pezizomycotina</taxon>
        <taxon>Eurotiomycetes</taxon>
        <taxon>Eurotiomycetidae</taxon>
        <taxon>Eurotiales</taxon>
        <taxon>Aspergillaceae</taxon>
        <taxon>Aspergillus</taxon>
        <taxon>Aspergillus subgen. Nidulantes</taxon>
    </lineage>
</organism>